<name>A0A6N7L7S4_SINTE</name>
<dbReference type="InterPro" id="IPR050469">
    <property type="entry name" value="Diguanylate_Cyclase"/>
</dbReference>
<dbReference type="CDD" id="cd01949">
    <property type="entry name" value="GGDEF"/>
    <property type="match status" value="1"/>
</dbReference>
<dbReference type="RefSeq" id="WP_153436443.1">
    <property type="nucleotide sequence ID" value="NZ_CP121659.1"/>
</dbReference>
<dbReference type="PROSITE" id="PS51257">
    <property type="entry name" value="PROKAR_LIPOPROTEIN"/>
    <property type="match status" value="1"/>
</dbReference>
<feature type="transmembrane region" description="Helical" evidence="3">
    <location>
        <begin position="12"/>
        <end position="34"/>
    </location>
</feature>
<keyword evidence="3" id="KW-0812">Transmembrane</keyword>
<dbReference type="InterPro" id="IPR000160">
    <property type="entry name" value="GGDEF_dom"/>
</dbReference>
<comment type="catalytic activity">
    <reaction evidence="2">
        <text>2 GTP = 3',3'-c-di-GMP + 2 diphosphate</text>
        <dbReference type="Rhea" id="RHEA:24898"/>
        <dbReference type="ChEBI" id="CHEBI:33019"/>
        <dbReference type="ChEBI" id="CHEBI:37565"/>
        <dbReference type="ChEBI" id="CHEBI:58805"/>
        <dbReference type="EC" id="2.7.7.65"/>
    </reaction>
</comment>
<evidence type="ECO:0000259" key="4">
    <source>
        <dbReference type="PROSITE" id="PS50887"/>
    </source>
</evidence>
<accession>A0A6N7L7S4</accession>
<dbReference type="PANTHER" id="PTHR45138:SF9">
    <property type="entry name" value="DIGUANYLATE CYCLASE DGCM-RELATED"/>
    <property type="match status" value="1"/>
</dbReference>
<dbReference type="NCBIfam" id="TIGR00254">
    <property type="entry name" value="GGDEF"/>
    <property type="match status" value="1"/>
</dbReference>
<dbReference type="InterPro" id="IPR043128">
    <property type="entry name" value="Rev_trsase/Diguanyl_cyclase"/>
</dbReference>
<feature type="transmembrane region" description="Helical" evidence="3">
    <location>
        <begin position="46"/>
        <end position="71"/>
    </location>
</feature>
<gene>
    <name evidence="5" type="ORF">GHK62_00640</name>
</gene>
<evidence type="ECO:0000313" key="5">
    <source>
        <dbReference type="EMBL" id="MQX13308.1"/>
    </source>
</evidence>
<dbReference type="InterPro" id="IPR029787">
    <property type="entry name" value="Nucleotide_cyclase"/>
</dbReference>
<dbReference type="SMART" id="SM00267">
    <property type="entry name" value="GGDEF"/>
    <property type="match status" value="1"/>
</dbReference>
<dbReference type="GO" id="GO:1902201">
    <property type="term" value="P:negative regulation of bacterial-type flagellum-dependent cell motility"/>
    <property type="evidence" value="ECO:0007669"/>
    <property type="project" value="TreeGrafter"/>
</dbReference>
<dbReference type="AlphaFoldDB" id="A0A6N7L7S4"/>
<evidence type="ECO:0000256" key="3">
    <source>
        <dbReference type="SAM" id="Phobius"/>
    </source>
</evidence>
<keyword evidence="3" id="KW-1133">Transmembrane helix</keyword>
<dbReference type="PROSITE" id="PS50887">
    <property type="entry name" value="GGDEF"/>
    <property type="match status" value="1"/>
</dbReference>
<reference evidence="5 6" key="1">
    <citation type="journal article" date="2013" name="Genome Biol.">
        <title>Comparative genomics of the core and accessory genomes of 48 Sinorhizobium strains comprising five genospecies.</title>
        <authorList>
            <person name="Sugawara M."/>
            <person name="Epstein B."/>
            <person name="Badgley B.D."/>
            <person name="Unno T."/>
            <person name="Xu L."/>
            <person name="Reese J."/>
            <person name="Gyaneshwar P."/>
            <person name="Denny R."/>
            <person name="Mudge J."/>
            <person name="Bharti A.K."/>
            <person name="Farmer A.D."/>
            <person name="May G.D."/>
            <person name="Woodward J.E."/>
            <person name="Medigue C."/>
            <person name="Vallenet D."/>
            <person name="Lajus A."/>
            <person name="Rouy Z."/>
            <person name="Martinez-Vaz B."/>
            <person name="Tiffin P."/>
            <person name="Young N.D."/>
            <person name="Sadowsky M.J."/>
        </authorList>
    </citation>
    <scope>NUCLEOTIDE SEQUENCE [LARGE SCALE GENOMIC DNA]</scope>
    <source>
        <strain evidence="5 6">USDA4894</strain>
    </source>
</reference>
<proteinExistence type="predicted"/>
<comment type="caution">
    <text evidence="5">The sequence shown here is derived from an EMBL/GenBank/DDBJ whole genome shotgun (WGS) entry which is preliminary data.</text>
</comment>
<dbReference type="EC" id="2.7.7.65" evidence="1"/>
<keyword evidence="3" id="KW-0472">Membrane</keyword>
<evidence type="ECO:0000256" key="1">
    <source>
        <dbReference type="ARBA" id="ARBA00012528"/>
    </source>
</evidence>
<dbReference type="Pfam" id="PF00990">
    <property type="entry name" value="GGDEF"/>
    <property type="match status" value="1"/>
</dbReference>
<dbReference type="SUPFAM" id="SSF55073">
    <property type="entry name" value="Nucleotide cyclase"/>
    <property type="match status" value="1"/>
</dbReference>
<dbReference type="EMBL" id="WITC01000007">
    <property type="protein sequence ID" value="MQX13308.1"/>
    <property type="molecule type" value="Genomic_DNA"/>
</dbReference>
<dbReference type="OrthoDB" id="9812260at2"/>
<dbReference type="PANTHER" id="PTHR45138">
    <property type="entry name" value="REGULATORY COMPONENTS OF SENSORY TRANSDUCTION SYSTEM"/>
    <property type="match status" value="1"/>
</dbReference>
<evidence type="ECO:0000313" key="6">
    <source>
        <dbReference type="Proteomes" id="UP000439983"/>
    </source>
</evidence>
<organism evidence="5 6">
    <name type="scientific">Sinorhizobium terangae</name>
    <dbReference type="NCBI Taxonomy" id="110322"/>
    <lineage>
        <taxon>Bacteria</taxon>
        <taxon>Pseudomonadati</taxon>
        <taxon>Pseudomonadota</taxon>
        <taxon>Alphaproteobacteria</taxon>
        <taxon>Hyphomicrobiales</taxon>
        <taxon>Rhizobiaceae</taxon>
        <taxon>Sinorhizobium/Ensifer group</taxon>
        <taxon>Sinorhizobium</taxon>
    </lineage>
</organism>
<sequence length="289" mass="30632">MKSLGPGLDRRAVIWIGNCTLGGTAGCTAIAMLITYCCTAHFGAEVLATTLSLAFYIPVLLGVPLFALIGVKIQQLALTNRLLIQASRYDGLTGCLNRGAFTADVIDFFAKQNLAPFPCTSALLILDADHFKKINDCHGHLAGDAALVAIAAVLRDAVGEAGVVGRLGGEEFAAFVRSTDATATGALAERIRLEVAEDRGREGGRADAVTVSIGIALFTYPAVYEDIFRIADDQLYLAKGAGRNCVSMMEHSPRDIRAMAEQLRRGFAVLQADGVDTIIDSQASRLAGR</sequence>
<dbReference type="GO" id="GO:0043709">
    <property type="term" value="P:cell adhesion involved in single-species biofilm formation"/>
    <property type="evidence" value="ECO:0007669"/>
    <property type="project" value="TreeGrafter"/>
</dbReference>
<evidence type="ECO:0000256" key="2">
    <source>
        <dbReference type="ARBA" id="ARBA00034247"/>
    </source>
</evidence>
<protein>
    <recommendedName>
        <fullName evidence="1">diguanylate cyclase</fullName>
        <ecNumber evidence="1">2.7.7.65</ecNumber>
    </recommendedName>
</protein>
<keyword evidence="6" id="KW-1185">Reference proteome</keyword>
<feature type="domain" description="GGDEF" evidence="4">
    <location>
        <begin position="119"/>
        <end position="251"/>
    </location>
</feature>
<dbReference type="Gene3D" id="3.30.70.270">
    <property type="match status" value="1"/>
</dbReference>
<dbReference type="GO" id="GO:0052621">
    <property type="term" value="F:diguanylate cyclase activity"/>
    <property type="evidence" value="ECO:0007669"/>
    <property type="project" value="UniProtKB-EC"/>
</dbReference>
<dbReference type="Proteomes" id="UP000439983">
    <property type="component" value="Unassembled WGS sequence"/>
</dbReference>
<dbReference type="GO" id="GO:0005886">
    <property type="term" value="C:plasma membrane"/>
    <property type="evidence" value="ECO:0007669"/>
    <property type="project" value="TreeGrafter"/>
</dbReference>